<sequence length="112" mass="12008">MPGSMRFVLLTLLLLTGCADVCARAELMAVEFPERHGACFPDGTLPGPAFDAKVCDSSMNACSPGDEQRIHTYFDCVEKLAPCTPETKADFTSDFLGCTTGMNRLSSGCFAQ</sequence>
<dbReference type="AlphaFoldDB" id="A0A2W5UYV7"/>
<feature type="chain" id="PRO_5015991796" description="Lipoprotein" evidence="1">
    <location>
        <begin position="24"/>
        <end position="112"/>
    </location>
</feature>
<dbReference type="Proteomes" id="UP000249061">
    <property type="component" value="Unassembled WGS sequence"/>
</dbReference>
<keyword evidence="1" id="KW-0732">Signal</keyword>
<evidence type="ECO:0000313" key="3">
    <source>
        <dbReference type="Proteomes" id="UP000249061"/>
    </source>
</evidence>
<accession>A0A2W5UYV7</accession>
<dbReference type="PROSITE" id="PS51257">
    <property type="entry name" value="PROKAR_LIPOPROTEIN"/>
    <property type="match status" value="1"/>
</dbReference>
<comment type="caution">
    <text evidence="2">The sequence shown here is derived from an EMBL/GenBank/DDBJ whole genome shotgun (WGS) entry which is preliminary data.</text>
</comment>
<reference evidence="2 3" key="1">
    <citation type="submission" date="2017-08" db="EMBL/GenBank/DDBJ databases">
        <title>Infants hospitalized years apart are colonized by the same room-sourced microbial strains.</title>
        <authorList>
            <person name="Brooks B."/>
            <person name="Olm M.R."/>
            <person name="Firek B.A."/>
            <person name="Baker R."/>
            <person name="Thomas B.C."/>
            <person name="Morowitz M.J."/>
            <person name="Banfield J.F."/>
        </authorList>
    </citation>
    <scope>NUCLEOTIDE SEQUENCE [LARGE SCALE GENOMIC DNA]</scope>
    <source>
        <strain evidence="2">S2_003_000_R2_14</strain>
    </source>
</reference>
<name>A0A2W5UYV7_9BACT</name>
<gene>
    <name evidence="2" type="ORF">DI536_10020</name>
</gene>
<evidence type="ECO:0008006" key="4">
    <source>
        <dbReference type="Google" id="ProtNLM"/>
    </source>
</evidence>
<proteinExistence type="predicted"/>
<dbReference type="EMBL" id="QFQP01000007">
    <property type="protein sequence ID" value="PZR14388.1"/>
    <property type="molecule type" value="Genomic_DNA"/>
</dbReference>
<protein>
    <recommendedName>
        <fullName evidence="4">Lipoprotein</fullName>
    </recommendedName>
</protein>
<organism evidence="2 3">
    <name type="scientific">Archangium gephyra</name>
    <dbReference type="NCBI Taxonomy" id="48"/>
    <lineage>
        <taxon>Bacteria</taxon>
        <taxon>Pseudomonadati</taxon>
        <taxon>Myxococcota</taxon>
        <taxon>Myxococcia</taxon>
        <taxon>Myxococcales</taxon>
        <taxon>Cystobacterineae</taxon>
        <taxon>Archangiaceae</taxon>
        <taxon>Archangium</taxon>
    </lineage>
</organism>
<evidence type="ECO:0000256" key="1">
    <source>
        <dbReference type="SAM" id="SignalP"/>
    </source>
</evidence>
<feature type="signal peptide" evidence="1">
    <location>
        <begin position="1"/>
        <end position="23"/>
    </location>
</feature>
<evidence type="ECO:0000313" key="2">
    <source>
        <dbReference type="EMBL" id="PZR14388.1"/>
    </source>
</evidence>